<evidence type="ECO:0000259" key="1">
    <source>
        <dbReference type="Pfam" id="PF00485"/>
    </source>
</evidence>
<evidence type="ECO:0000313" key="3">
    <source>
        <dbReference type="Proteomes" id="UP000005222"/>
    </source>
</evidence>
<dbReference type="SUPFAM" id="SSF52540">
    <property type="entry name" value="P-loop containing nucleoside triphosphate hydrolases"/>
    <property type="match status" value="1"/>
</dbReference>
<dbReference type="FunCoup" id="G8YBW0">
    <property type="interactions" value="387"/>
</dbReference>
<dbReference type="AlphaFoldDB" id="G8YBW0"/>
<name>G8YBW0_PICSO</name>
<dbReference type="Proteomes" id="UP000005222">
    <property type="component" value="Chromosome J"/>
</dbReference>
<gene>
    <name evidence="2" type="primary">Piso0_002167</name>
    <name evidence="2" type="ORF">GNLVRS01_PISO0J06125g</name>
</gene>
<dbReference type="InterPro" id="IPR006083">
    <property type="entry name" value="PRK/URK"/>
</dbReference>
<sequence>MLGKNCVLILIGGGHAAGKYTAAKQLGDEIEKNIDGIKNNIHLIDLKSFEDSRHGSVCKENFNALEPSHIEPEKEHLRPSRFNFSLLKQDIAQICQNGKEDDDKIVIVHGLYALYDKELRNMSHMKVFITADPDTRLIRWIRRDVINEGQQLSSVISAYLNGARSEMRDFIFPTREFADVIMPRGAELNAIKLIVDGITPLFKSSKSLLEELTGPGTSNHLRPSGEKFDRQKGEFYELN</sequence>
<dbReference type="STRING" id="559304.G8YBW0"/>
<dbReference type="PRINTS" id="PR00988">
    <property type="entry name" value="URIDINKINASE"/>
</dbReference>
<dbReference type="Pfam" id="PF00485">
    <property type="entry name" value="PRK"/>
    <property type="match status" value="1"/>
</dbReference>
<dbReference type="OrthoDB" id="738517at2759"/>
<dbReference type="HOGENOM" id="CLU_021278_1_0_1"/>
<dbReference type="InterPro" id="IPR027417">
    <property type="entry name" value="P-loop_NTPase"/>
</dbReference>
<feature type="domain" description="Phosphoribulokinase/uridine kinase" evidence="1">
    <location>
        <begin position="96"/>
        <end position="187"/>
    </location>
</feature>
<dbReference type="GO" id="GO:0016301">
    <property type="term" value="F:kinase activity"/>
    <property type="evidence" value="ECO:0007669"/>
    <property type="project" value="InterPro"/>
</dbReference>
<accession>G8YBW0</accession>
<dbReference type="Gene3D" id="3.40.50.300">
    <property type="entry name" value="P-loop containing nucleotide triphosphate hydrolases"/>
    <property type="match status" value="1"/>
</dbReference>
<dbReference type="PANTHER" id="PTHR10285">
    <property type="entry name" value="URIDINE KINASE"/>
    <property type="match status" value="1"/>
</dbReference>
<proteinExistence type="predicted"/>
<protein>
    <submittedName>
        <fullName evidence="2">Piso0_002167 protein</fullName>
    </submittedName>
</protein>
<organism evidence="2 3">
    <name type="scientific">Pichia sorbitophila (strain ATCC MYA-4447 / BCRC 22081 / CBS 7064 / NBRC 10061 / NRRL Y-12695)</name>
    <name type="common">Hybrid yeast</name>
    <dbReference type="NCBI Taxonomy" id="559304"/>
    <lineage>
        <taxon>Eukaryota</taxon>
        <taxon>Fungi</taxon>
        <taxon>Dikarya</taxon>
        <taxon>Ascomycota</taxon>
        <taxon>Saccharomycotina</taxon>
        <taxon>Pichiomycetes</taxon>
        <taxon>Debaryomycetaceae</taxon>
        <taxon>Millerozyma</taxon>
    </lineage>
</organism>
<dbReference type="eggNOG" id="KOG4203">
    <property type="taxonomic scope" value="Eukaryota"/>
</dbReference>
<evidence type="ECO:0000313" key="2">
    <source>
        <dbReference type="EMBL" id="CCE82441.1"/>
    </source>
</evidence>
<dbReference type="EMBL" id="FO082050">
    <property type="protein sequence ID" value="CCE82441.1"/>
    <property type="molecule type" value="Genomic_DNA"/>
</dbReference>
<reference evidence="2 3" key="1">
    <citation type="journal article" date="2012" name="G3 (Bethesda)">
        <title>Pichia sorbitophila, an interspecies yeast hybrid reveals early steps of genome resolution following polyploidization.</title>
        <authorList>
            <person name="Leh Louis V."/>
            <person name="Despons L."/>
            <person name="Friedrich A."/>
            <person name="Martin T."/>
            <person name="Durrens P."/>
            <person name="Casaregola S."/>
            <person name="Neuveglise C."/>
            <person name="Fairhead C."/>
            <person name="Marck C."/>
            <person name="Cruz J.A."/>
            <person name="Straub M.L."/>
            <person name="Kugler V."/>
            <person name="Sacerdot C."/>
            <person name="Uzunov Z."/>
            <person name="Thierry A."/>
            <person name="Weiss S."/>
            <person name="Bleykasten C."/>
            <person name="De Montigny J."/>
            <person name="Jacques N."/>
            <person name="Jung P."/>
            <person name="Lemaire M."/>
            <person name="Mallet S."/>
            <person name="Morel G."/>
            <person name="Richard G.F."/>
            <person name="Sarkar A."/>
            <person name="Savel G."/>
            <person name="Schacherer J."/>
            <person name="Seret M.L."/>
            <person name="Talla E."/>
            <person name="Samson G."/>
            <person name="Jubin C."/>
            <person name="Poulain J."/>
            <person name="Vacherie B."/>
            <person name="Barbe V."/>
            <person name="Pelletier E."/>
            <person name="Sherman D.J."/>
            <person name="Westhof E."/>
            <person name="Weissenbach J."/>
            <person name="Baret P.V."/>
            <person name="Wincker P."/>
            <person name="Gaillardin C."/>
            <person name="Dujon B."/>
            <person name="Souciet J.L."/>
        </authorList>
    </citation>
    <scope>NUCLEOTIDE SEQUENCE [LARGE SCALE GENOMIC DNA]</scope>
    <source>
        <strain evidence="3">ATCC MYA-4447 / BCRC 22081 / CBS 7064 / NBRC 10061 / NRRL Y-12695</strain>
    </source>
</reference>
<keyword evidence="3" id="KW-1185">Reference proteome</keyword>
<dbReference type="GO" id="GO:0005524">
    <property type="term" value="F:ATP binding"/>
    <property type="evidence" value="ECO:0007669"/>
    <property type="project" value="InterPro"/>
</dbReference>
<dbReference type="InParanoid" id="G8YBW0"/>